<organism evidence="1">
    <name type="scientific">marine metagenome</name>
    <dbReference type="NCBI Taxonomy" id="408172"/>
    <lineage>
        <taxon>unclassified sequences</taxon>
        <taxon>metagenomes</taxon>
        <taxon>ecological metagenomes</taxon>
    </lineage>
</organism>
<dbReference type="EMBL" id="UINC01134742">
    <property type="protein sequence ID" value="SVD18472.1"/>
    <property type="molecule type" value="Genomic_DNA"/>
</dbReference>
<name>A0A382T9M6_9ZZZZ</name>
<dbReference type="InterPro" id="IPR029063">
    <property type="entry name" value="SAM-dependent_MTases_sf"/>
</dbReference>
<feature type="non-terminal residue" evidence="1">
    <location>
        <position position="97"/>
    </location>
</feature>
<proteinExistence type="predicted"/>
<reference evidence="1" key="1">
    <citation type="submission" date="2018-05" db="EMBL/GenBank/DDBJ databases">
        <authorList>
            <person name="Lanie J.A."/>
            <person name="Ng W.-L."/>
            <person name="Kazmierczak K.M."/>
            <person name="Andrzejewski T.M."/>
            <person name="Davidsen T.M."/>
            <person name="Wayne K.J."/>
            <person name="Tettelin H."/>
            <person name="Glass J.I."/>
            <person name="Rusch D."/>
            <person name="Podicherti R."/>
            <person name="Tsui H.-C.T."/>
            <person name="Winkler M.E."/>
        </authorList>
    </citation>
    <scope>NUCLEOTIDE SEQUENCE</scope>
</reference>
<sequence>MSNKFGFLSKLDFLQDFASVFIASLNPAVVHNLEKYMALKKVHYLSSIEDIDGDYIEFGIYTGSSFCHSIRCVKKLAKINSSINSTSFYGFDSFEGF</sequence>
<evidence type="ECO:0000313" key="1">
    <source>
        <dbReference type="EMBL" id="SVD18472.1"/>
    </source>
</evidence>
<dbReference type="Gene3D" id="3.40.50.150">
    <property type="entry name" value="Vaccinia Virus protein VP39"/>
    <property type="match status" value="1"/>
</dbReference>
<dbReference type="AlphaFoldDB" id="A0A382T9M6"/>
<accession>A0A382T9M6</accession>
<protein>
    <submittedName>
        <fullName evidence="1">Uncharacterized protein</fullName>
    </submittedName>
</protein>
<gene>
    <name evidence="1" type="ORF">METZ01_LOCUS371326</name>
</gene>